<name>T1BM01_9ZZZZ</name>
<dbReference type="Pfam" id="PF13304">
    <property type="entry name" value="AAA_21"/>
    <property type="match status" value="1"/>
</dbReference>
<dbReference type="PANTHER" id="PTHR43581">
    <property type="entry name" value="ATP/GTP PHOSPHATASE"/>
    <property type="match status" value="1"/>
</dbReference>
<dbReference type="Gene3D" id="3.40.50.300">
    <property type="entry name" value="P-loop containing nucleotide triphosphate hydrolases"/>
    <property type="match status" value="1"/>
</dbReference>
<dbReference type="InterPro" id="IPR003959">
    <property type="entry name" value="ATPase_AAA_core"/>
</dbReference>
<reference evidence="2" key="1">
    <citation type="submission" date="2013-08" db="EMBL/GenBank/DDBJ databases">
        <authorList>
            <person name="Mendez C."/>
            <person name="Richter M."/>
            <person name="Ferrer M."/>
            <person name="Sanchez J."/>
        </authorList>
    </citation>
    <scope>NUCLEOTIDE SEQUENCE</scope>
</reference>
<dbReference type="CDD" id="cd00267">
    <property type="entry name" value="ABC_ATPase"/>
    <property type="match status" value="1"/>
</dbReference>
<feature type="non-terminal residue" evidence="2">
    <location>
        <position position="1"/>
    </location>
</feature>
<dbReference type="InterPro" id="IPR051396">
    <property type="entry name" value="Bact_Antivir_Def_Nuclease"/>
</dbReference>
<dbReference type="GO" id="GO:0005524">
    <property type="term" value="F:ATP binding"/>
    <property type="evidence" value="ECO:0007669"/>
    <property type="project" value="InterPro"/>
</dbReference>
<proteinExistence type="predicted"/>
<dbReference type="PANTHER" id="PTHR43581:SF2">
    <property type="entry name" value="EXCINUCLEASE ATPASE SUBUNIT"/>
    <property type="match status" value="1"/>
</dbReference>
<organism evidence="2">
    <name type="scientific">mine drainage metagenome</name>
    <dbReference type="NCBI Taxonomy" id="410659"/>
    <lineage>
        <taxon>unclassified sequences</taxon>
        <taxon>metagenomes</taxon>
        <taxon>ecological metagenomes</taxon>
    </lineage>
</organism>
<dbReference type="InterPro" id="IPR027417">
    <property type="entry name" value="P-loop_NTPase"/>
</dbReference>
<dbReference type="AlphaFoldDB" id="T1BM01"/>
<dbReference type="GO" id="GO:0016887">
    <property type="term" value="F:ATP hydrolysis activity"/>
    <property type="evidence" value="ECO:0007669"/>
    <property type="project" value="InterPro"/>
</dbReference>
<sequence>YLASHAPVEVKYELERADEVVIEEVFGKGVLTSKSLSFARRYNNGESWSFLWSEEAVVRNLIAKFPDTVAERFEPVSNLSELQESVKANSTGENALSAQELAAITTVIAGVGPATDDAWTRIVGILRERQPKYFRFTQYSTLPGRIDFKELTNQAATGPASSSLQTARALLSLAGTDVAQLGSDTYELRKGELEAVQIDLTNQVFEYWKQNAALEVLIDVDKETVKQGNGTMAVSRFLDIRLRDKRTGYSNNFSQRSSGFQWFFSFLAAFSEFEAREAPIVLLDEPALTLHAKAQGDFLRFINERLAPKSPVLYTTHSPFMIEAGSLHRVRIVEDNGPPTGATCSDQVLASDPSSLFPLQAALGYDIAQTLFVGPNNLVVEGTSDFIYLKTMTPACIASGRTGLDRRWRVLPAGGATNIPTFVSLVGPHLDVTVLADSDTRGMQRFTNMITQKLLLAHRLILPNAVIGTKDADIEDIFAEEDYVALFNRTYGKSVSVAQLPPGTRIVKRLEALDGGFDHGDVAETLLKCCQEFSFREATLDRFAALFAAINKTMGA</sequence>
<evidence type="ECO:0000259" key="1">
    <source>
        <dbReference type="Pfam" id="PF13304"/>
    </source>
</evidence>
<gene>
    <name evidence="2" type="ORF">B1B_04799</name>
</gene>
<accession>T1BM01</accession>
<feature type="domain" description="ATPase AAA-type core" evidence="1">
    <location>
        <begin position="244"/>
        <end position="322"/>
    </location>
</feature>
<reference evidence="2" key="2">
    <citation type="journal article" date="2014" name="ISME J.">
        <title>Microbial stratification in low pH oxic and suboxic macroscopic growths along an acid mine drainage.</title>
        <authorList>
            <person name="Mendez-Garcia C."/>
            <person name="Mesa V."/>
            <person name="Sprenger R.R."/>
            <person name="Richter M."/>
            <person name="Diez M.S."/>
            <person name="Solano J."/>
            <person name="Bargiela R."/>
            <person name="Golyshina O.V."/>
            <person name="Manteca A."/>
            <person name="Ramos J.L."/>
            <person name="Gallego J.R."/>
            <person name="Llorente I."/>
            <person name="Martins Dos Santos V.A."/>
            <person name="Jensen O.N."/>
            <person name="Pelaez A.I."/>
            <person name="Sanchez J."/>
            <person name="Ferrer M."/>
        </authorList>
    </citation>
    <scope>NUCLEOTIDE SEQUENCE</scope>
</reference>
<dbReference type="SUPFAM" id="SSF52540">
    <property type="entry name" value="P-loop containing nucleoside triphosphate hydrolases"/>
    <property type="match status" value="1"/>
</dbReference>
<protein>
    <recommendedName>
        <fullName evidence="1">ATPase AAA-type core domain-containing protein</fullName>
    </recommendedName>
</protein>
<dbReference type="EMBL" id="AUZY01003011">
    <property type="protein sequence ID" value="EQD70807.1"/>
    <property type="molecule type" value="Genomic_DNA"/>
</dbReference>
<comment type="caution">
    <text evidence="2">The sequence shown here is derived from an EMBL/GenBank/DDBJ whole genome shotgun (WGS) entry which is preliminary data.</text>
</comment>
<evidence type="ECO:0000313" key="2">
    <source>
        <dbReference type="EMBL" id="EQD70807.1"/>
    </source>
</evidence>